<dbReference type="EMBL" id="GGEC01010907">
    <property type="protein sequence ID" value="MBW91390.1"/>
    <property type="molecule type" value="Transcribed_RNA"/>
</dbReference>
<organism evidence="1">
    <name type="scientific">Rhizophora mucronata</name>
    <name type="common">Asiatic mangrove</name>
    <dbReference type="NCBI Taxonomy" id="61149"/>
    <lineage>
        <taxon>Eukaryota</taxon>
        <taxon>Viridiplantae</taxon>
        <taxon>Streptophyta</taxon>
        <taxon>Embryophyta</taxon>
        <taxon>Tracheophyta</taxon>
        <taxon>Spermatophyta</taxon>
        <taxon>Magnoliopsida</taxon>
        <taxon>eudicotyledons</taxon>
        <taxon>Gunneridae</taxon>
        <taxon>Pentapetalae</taxon>
        <taxon>rosids</taxon>
        <taxon>fabids</taxon>
        <taxon>Malpighiales</taxon>
        <taxon>Rhizophoraceae</taxon>
        <taxon>Rhizophora</taxon>
    </lineage>
</organism>
<reference evidence="1" key="1">
    <citation type="submission" date="2018-02" db="EMBL/GenBank/DDBJ databases">
        <title>Rhizophora mucronata_Transcriptome.</title>
        <authorList>
            <person name="Meera S.P."/>
            <person name="Sreeshan A."/>
            <person name="Augustine A."/>
        </authorList>
    </citation>
    <scope>NUCLEOTIDE SEQUENCE</scope>
    <source>
        <tissue evidence="1">Leaf</tissue>
    </source>
</reference>
<proteinExistence type="predicted"/>
<sequence length="38" mass="4377">MAASPRKNSLFFVVQESAIWEVDYLPMNLSIKKILSHL</sequence>
<name>A0A2P2JD41_RHIMU</name>
<evidence type="ECO:0000313" key="1">
    <source>
        <dbReference type="EMBL" id="MBW91390.1"/>
    </source>
</evidence>
<protein>
    <submittedName>
        <fullName evidence="1">Uncharacterized protein MANES_03G168800</fullName>
    </submittedName>
</protein>
<dbReference type="AlphaFoldDB" id="A0A2P2JD41"/>
<accession>A0A2P2JD41</accession>